<keyword evidence="1" id="KW-0812">Transmembrane</keyword>
<evidence type="ECO:0000256" key="1">
    <source>
        <dbReference type="SAM" id="Phobius"/>
    </source>
</evidence>
<evidence type="ECO:0000313" key="2">
    <source>
        <dbReference type="EMBL" id="NKX56426.1"/>
    </source>
</evidence>
<feature type="transmembrane region" description="Helical" evidence="1">
    <location>
        <begin position="176"/>
        <end position="196"/>
    </location>
</feature>
<dbReference type="InterPro" id="IPR038330">
    <property type="entry name" value="TspO/MBR-related_sf"/>
</dbReference>
<keyword evidence="1" id="KW-0472">Membrane</keyword>
<comment type="caution">
    <text evidence="2">The sequence shown here is derived from an EMBL/GenBank/DDBJ whole genome shotgun (WGS) entry which is preliminary data.</text>
</comment>
<feature type="transmembrane region" description="Helical" evidence="1">
    <location>
        <begin position="108"/>
        <end position="129"/>
    </location>
</feature>
<feature type="transmembrane region" description="Helical" evidence="1">
    <location>
        <begin position="51"/>
        <end position="73"/>
    </location>
</feature>
<sequence length="273" mass="28654">MDALRQLAVTLSMAACGFTAVRSSGLAGGPSVADAAGGAFAPGRTLLSLDTGAFLVWIPIYLGLLAYTVFQWWPSQRRSPRQRRMGWLAAASMLLNAAWLLAAQAGSVGLTFLAMLALLPALAAAVHILNLWPDASRGDSLLVDAPMGLYLGWIMAAAGANAAIWLAARQVRFGDATVWAVLAVAAISYAGAAAAMSGRGRMSVALGLGWALAWLVAGRWAGEPHSVPVAVAAGFGCFFVLVCALARRFQVEHHERLSLRRGYPLFVLTPPPS</sequence>
<dbReference type="PROSITE" id="PS51257">
    <property type="entry name" value="PROKAR_LIPOPROTEIN"/>
    <property type="match status" value="1"/>
</dbReference>
<keyword evidence="3" id="KW-1185">Reference proteome</keyword>
<dbReference type="RefSeq" id="WP_168488688.1">
    <property type="nucleotide sequence ID" value="NZ_JAAZSQ010000024.1"/>
</dbReference>
<gene>
    <name evidence="2" type="ORF">HGG74_18230</name>
</gene>
<dbReference type="EMBL" id="JAAZSQ010000024">
    <property type="protein sequence ID" value="NKX56426.1"/>
    <property type="molecule type" value="Genomic_DNA"/>
</dbReference>
<dbReference type="Gene3D" id="1.20.1260.100">
    <property type="entry name" value="TspO/MBR protein"/>
    <property type="match status" value="1"/>
</dbReference>
<name>A0A7X6K780_9MICC</name>
<feature type="transmembrane region" description="Helical" evidence="1">
    <location>
        <begin position="203"/>
        <end position="221"/>
    </location>
</feature>
<feature type="transmembrane region" description="Helical" evidence="1">
    <location>
        <begin position="141"/>
        <end position="164"/>
    </location>
</feature>
<dbReference type="AlphaFoldDB" id="A0A7X6K780"/>
<keyword evidence="1" id="KW-1133">Transmembrane helix</keyword>
<reference evidence="2 3" key="1">
    <citation type="submission" date="2020-04" db="EMBL/GenBank/DDBJ databases">
        <title>Arthrobacter sp. nov.</title>
        <authorList>
            <person name="Liu S."/>
        </authorList>
    </citation>
    <scope>NUCLEOTIDE SEQUENCE [LARGE SCALE GENOMIC DNA]</scope>
    <source>
        <strain evidence="2 3">E918</strain>
    </source>
</reference>
<accession>A0A7X6K780</accession>
<protein>
    <submittedName>
        <fullName evidence="2">Tryptophan-rich sensory protein</fullName>
    </submittedName>
</protein>
<organism evidence="2 3">
    <name type="scientific">Arthrobacter mobilis</name>
    <dbReference type="NCBI Taxonomy" id="2724944"/>
    <lineage>
        <taxon>Bacteria</taxon>
        <taxon>Bacillati</taxon>
        <taxon>Actinomycetota</taxon>
        <taxon>Actinomycetes</taxon>
        <taxon>Micrococcales</taxon>
        <taxon>Micrococcaceae</taxon>
        <taxon>Arthrobacter</taxon>
    </lineage>
</organism>
<evidence type="ECO:0000313" key="3">
    <source>
        <dbReference type="Proteomes" id="UP000544090"/>
    </source>
</evidence>
<feature type="transmembrane region" description="Helical" evidence="1">
    <location>
        <begin position="227"/>
        <end position="246"/>
    </location>
</feature>
<proteinExistence type="predicted"/>
<feature type="transmembrane region" description="Helical" evidence="1">
    <location>
        <begin position="85"/>
        <end position="102"/>
    </location>
</feature>
<dbReference type="Proteomes" id="UP000544090">
    <property type="component" value="Unassembled WGS sequence"/>
</dbReference>